<dbReference type="GO" id="GO:0005737">
    <property type="term" value="C:cytoplasm"/>
    <property type="evidence" value="ECO:0007669"/>
    <property type="project" value="TreeGrafter"/>
</dbReference>
<dbReference type="InterPro" id="IPR000253">
    <property type="entry name" value="FHA_dom"/>
</dbReference>
<feature type="region of interest" description="Disordered" evidence="4">
    <location>
        <begin position="98"/>
        <end position="118"/>
    </location>
</feature>
<dbReference type="Gene3D" id="1.10.510.10">
    <property type="entry name" value="Transferase(Phosphotransferase) domain 1"/>
    <property type="match status" value="1"/>
</dbReference>
<dbReference type="GO" id="GO:0035556">
    <property type="term" value="P:intracellular signal transduction"/>
    <property type="evidence" value="ECO:0007669"/>
    <property type="project" value="TreeGrafter"/>
</dbReference>
<keyword evidence="3" id="KW-0067">ATP-binding</keyword>
<evidence type="ECO:0000259" key="5">
    <source>
        <dbReference type="PROSITE" id="PS50006"/>
    </source>
</evidence>
<dbReference type="EC" id="2.7.11.1" evidence="7"/>
<dbReference type="PANTHER" id="PTHR24346">
    <property type="entry name" value="MAP/MICROTUBULE AFFINITY-REGULATING KINASE"/>
    <property type="match status" value="1"/>
</dbReference>
<dbReference type="Gene3D" id="2.60.200.20">
    <property type="match status" value="1"/>
</dbReference>
<dbReference type="InterPro" id="IPR000719">
    <property type="entry name" value="Prot_kinase_dom"/>
</dbReference>
<feature type="compositionally biased region" description="Low complexity" evidence="4">
    <location>
        <begin position="20"/>
        <end position="32"/>
    </location>
</feature>
<evidence type="ECO:0000256" key="1">
    <source>
        <dbReference type="ARBA" id="ARBA00005575"/>
    </source>
</evidence>
<feature type="domain" description="Protein kinase" evidence="6">
    <location>
        <begin position="127"/>
        <end position="450"/>
    </location>
</feature>
<dbReference type="EMBL" id="LBBL01000156">
    <property type="protein sequence ID" value="KKF94497.1"/>
    <property type="molecule type" value="Genomic_DNA"/>
</dbReference>
<feature type="compositionally biased region" description="Basic and acidic residues" evidence="4">
    <location>
        <begin position="390"/>
        <end position="399"/>
    </location>
</feature>
<accession>A0A0F8CUX6</accession>
<dbReference type="InterPro" id="IPR008984">
    <property type="entry name" value="SMAD_FHA_dom_sf"/>
</dbReference>
<dbReference type="Proteomes" id="UP000034841">
    <property type="component" value="Unassembled WGS sequence"/>
</dbReference>
<organism evidence="7 8">
    <name type="scientific">Ceratocystis fimbriata f. sp. platani</name>
    <dbReference type="NCBI Taxonomy" id="88771"/>
    <lineage>
        <taxon>Eukaryota</taxon>
        <taxon>Fungi</taxon>
        <taxon>Dikarya</taxon>
        <taxon>Ascomycota</taxon>
        <taxon>Pezizomycotina</taxon>
        <taxon>Sordariomycetes</taxon>
        <taxon>Hypocreomycetidae</taxon>
        <taxon>Microascales</taxon>
        <taxon>Ceratocystidaceae</taxon>
        <taxon>Ceratocystis</taxon>
    </lineage>
</organism>
<protein>
    <submittedName>
        <fullName evidence="7">SNF1-related protein kinase catalytic subunit alpha KIN10</fullName>
        <ecNumber evidence="7">2.7.11.1</ecNumber>
    </submittedName>
</protein>
<evidence type="ECO:0000313" key="8">
    <source>
        <dbReference type="Proteomes" id="UP000034841"/>
    </source>
</evidence>
<dbReference type="SUPFAM" id="SSF56112">
    <property type="entry name" value="Protein kinase-like (PK-like)"/>
    <property type="match status" value="1"/>
</dbReference>
<comment type="caution">
    <text evidence="7">The sequence shown here is derived from an EMBL/GenBank/DDBJ whole genome shotgun (WGS) entry which is preliminary data.</text>
</comment>
<evidence type="ECO:0000259" key="6">
    <source>
        <dbReference type="PROSITE" id="PS50011"/>
    </source>
</evidence>
<dbReference type="Pfam" id="PF00069">
    <property type="entry name" value="Pkinase"/>
    <property type="match status" value="1"/>
</dbReference>
<proteinExistence type="inferred from homology"/>
<feature type="region of interest" description="Disordered" evidence="4">
    <location>
        <begin position="389"/>
        <end position="450"/>
    </location>
</feature>
<keyword evidence="8" id="KW-1185">Reference proteome</keyword>
<keyword evidence="7" id="KW-0418">Kinase</keyword>
<comment type="similarity">
    <text evidence="1">Belongs to the protein kinase superfamily. CAMK Ser/Thr protein kinase family. CHEK2 subfamily.</text>
</comment>
<dbReference type="InterPro" id="IPR011009">
    <property type="entry name" value="Kinase-like_dom_sf"/>
</dbReference>
<evidence type="ECO:0000256" key="2">
    <source>
        <dbReference type="ARBA" id="ARBA00022741"/>
    </source>
</evidence>
<dbReference type="PANTHER" id="PTHR24346:SF30">
    <property type="entry name" value="MATERNAL EMBRYONIC LEUCINE ZIPPER KINASE"/>
    <property type="match status" value="1"/>
</dbReference>
<keyword evidence="7" id="KW-0808">Transferase</keyword>
<name>A0A0F8CUX6_CERFI</name>
<gene>
    <name evidence="7" type="primary">KIN10</name>
    <name evidence="7" type="ORF">CFO_g3150</name>
</gene>
<dbReference type="SMART" id="SM00240">
    <property type="entry name" value="FHA"/>
    <property type="match status" value="1"/>
</dbReference>
<dbReference type="InterPro" id="IPR008271">
    <property type="entry name" value="Ser/Thr_kinase_AS"/>
</dbReference>
<feature type="compositionally biased region" description="Basic and acidic residues" evidence="4">
    <location>
        <begin position="407"/>
        <end position="441"/>
    </location>
</feature>
<dbReference type="GO" id="GO:0004674">
    <property type="term" value="F:protein serine/threonine kinase activity"/>
    <property type="evidence" value="ECO:0007669"/>
    <property type="project" value="UniProtKB-EC"/>
</dbReference>
<evidence type="ECO:0000256" key="4">
    <source>
        <dbReference type="SAM" id="MobiDB-lite"/>
    </source>
</evidence>
<sequence length="450" mass="50447">MPRARDTSPDSGARRRSRRLAAQASLSTAATSVEASSGIRRNRPANGRRANRQVSPGHDERYLASLADDDSYRDYAATPPISRNDHRPIDHVRYGRGVESRDQVHMPSSPGDTQTPSQPIARVNSQLDEVEECEQGRFVIGRRQQETDLCISNPALSNRHCIIFLENGTNGSVILKDLSTNGTFCDEALRDEIKILITLDHPNVLQIKESLYDHDAIRIVLEYMEGGELFDFIVKKGRLREDEARRLFNQIFNGVKYLHDCDIVHRDLKPENILLHRDNLNLVKIADFGLAKIELYVLVTATLQIVTSGSAQETAIGNEIEKEKEKEKESLELRMGREEMAIVSDTGKETGNIIGKETEIVNGTRIVTELEQTGEKESGEMTGENIVVTERTDEPERVVDSGTTEKSYSDSEICSRTKPGCDDVDLRSGDNARDRGGDWDGRQNMLRRSV</sequence>
<keyword evidence="2" id="KW-0547">Nucleotide-binding</keyword>
<evidence type="ECO:0000256" key="3">
    <source>
        <dbReference type="ARBA" id="ARBA00022840"/>
    </source>
</evidence>
<dbReference type="SMART" id="SM00220">
    <property type="entry name" value="S_TKc"/>
    <property type="match status" value="1"/>
</dbReference>
<evidence type="ECO:0000313" key="7">
    <source>
        <dbReference type="EMBL" id="KKF94497.1"/>
    </source>
</evidence>
<dbReference type="PROSITE" id="PS50006">
    <property type="entry name" value="FHA_DOMAIN"/>
    <property type="match status" value="1"/>
</dbReference>
<dbReference type="GO" id="GO:0005524">
    <property type="term" value="F:ATP binding"/>
    <property type="evidence" value="ECO:0007669"/>
    <property type="project" value="UniProtKB-KW"/>
</dbReference>
<dbReference type="SUPFAM" id="SSF49879">
    <property type="entry name" value="SMAD/FHA domain"/>
    <property type="match status" value="1"/>
</dbReference>
<feature type="domain" description="FHA" evidence="5">
    <location>
        <begin position="138"/>
        <end position="190"/>
    </location>
</feature>
<reference evidence="7 8" key="1">
    <citation type="submission" date="2015-04" db="EMBL/GenBank/DDBJ databases">
        <title>Genome sequence of Ceratocystis platani, a major pathogen of plane trees.</title>
        <authorList>
            <person name="Belbahri L."/>
        </authorList>
    </citation>
    <scope>NUCLEOTIDE SEQUENCE [LARGE SCALE GENOMIC DNA]</scope>
    <source>
        <strain evidence="7 8">CFO</strain>
    </source>
</reference>
<dbReference type="OrthoDB" id="407410at2759"/>
<dbReference type="PROSITE" id="PS50011">
    <property type="entry name" value="PROTEIN_KINASE_DOM"/>
    <property type="match status" value="1"/>
</dbReference>
<dbReference type="PROSITE" id="PS00108">
    <property type="entry name" value="PROTEIN_KINASE_ST"/>
    <property type="match status" value="1"/>
</dbReference>
<dbReference type="AlphaFoldDB" id="A0A0F8CUX6"/>
<feature type="region of interest" description="Disordered" evidence="4">
    <location>
        <begin position="1"/>
        <end position="58"/>
    </location>
</feature>